<keyword evidence="11" id="KW-0012">Acyltransferase</keyword>
<evidence type="ECO:0000256" key="10">
    <source>
        <dbReference type="HAMAP-Rule" id="MF_00019"/>
    </source>
</evidence>
<dbReference type="PIRSF" id="PIRSF002465">
    <property type="entry name" value="Phsphlp_syn_PlsX"/>
    <property type="match status" value="1"/>
</dbReference>
<keyword evidence="5 10" id="KW-0443">Lipid metabolism</keyword>
<evidence type="ECO:0000256" key="6">
    <source>
        <dbReference type="ARBA" id="ARBA00023209"/>
    </source>
</evidence>
<dbReference type="EMBL" id="CP126975">
    <property type="protein sequence ID" value="WIM79567.1"/>
    <property type="molecule type" value="Genomic_DNA"/>
</dbReference>
<evidence type="ECO:0000256" key="1">
    <source>
        <dbReference type="ARBA" id="ARBA00001232"/>
    </source>
</evidence>
<keyword evidence="6 10" id="KW-0594">Phospholipid biosynthesis</keyword>
<dbReference type="InterPro" id="IPR003664">
    <property type="entry name" value="FA_synthesis"/>
</dbReference>
<dbReference type="InterPro" id="IPR012281">
    <property type="entry name" value="Phospholipid_synth_PlsX-like"/>
</dbReference>
<keyword evidence="12" id="KW-1185">Reference proteome</keyword>
<dbReference type="Gene3D" id="3.40.718.10">
    <property type="entry name" value="Isopropylmalate Dehydrogenase"/>
    <property type="match status" value="1"/>
</dbReference>
<comment type="function">
    <text evidence="10">Catalyzes the reversible formation of acyl-phosphate (acyl-PO(4)) from acyl-[acyl-carrier-protein] (acyl-ACP). This enzyme utilizes acyl-ACP as fatty acyl donor, but not acyl-CoA.</text>
</comment>
<dbReference type="AlphaFoldDB" id="A0AAX3XCJ4"/>
<accession>A0AAX3XCJ4</accession>
<reference evidence="11 12" key="1">
    <citation type="submission" date="2023-06" db="EMBL/GenBank/DDBJ databases">
        <title>Complete Genome Sequence of Gallibacterium anatis Strain BJF12, Isolated from a chicken with diarrhea.</title>
        <authorList>
            <person name="Guo F."/>
            <person name="Bu W."/>
            <person name="Xu F."/>
            <person name="Wen T."/>
        </authorList>
    </citation>
    <scope>NUCLEOTIDE SEQUENCE [LARGE SCALE GENOMIC DNA]</scope>
    <source>
        <strain evidence="11 12">BJF12</strain>
    </source>
</reference>
<keyword evidence="7 10" id="KW-1208">Phospholipid metabolism</keyword>
<keyword evidence="4 10" id="KW-0808">Transferase</keyword>
<dbReference type="EC" id="2.3.1.274" evidence="8 10"/>
<evidence type="ECO:0000313" key="12">
    <source>
        <dbReference type="Proteomes" id="UP001226750"/>
    </source>
</evidence>
<dbReference type="Pfam" id="PF02504">
    <property type="entry name" value="FA_synthesis"/>
    <property type="match status" value="1"/>
</dbReference>
<comment type="pathway">
    <text evidence="10">Lipid metabolism; phospholipid metabolism.</text>
</comment>
<dbReference type="PANTHER" id="PTHR30100">
    <property type="entry name" value="FATTY ACID/PHOSPHOLIPID SYNTHESIS PROTEIN PLSX"/>
    <property type="match status" value="1"/>
</dbReference>
<evidence type="ECO:0000256" key="5">
    <source>
        <dbReference type="ARBA" id="ARBA00023098"/>
    </source>
</evidence>
<comment type="similarity">
    <text evidence="10">Belongs to the PlsX family.</text>
</comment>
<keyword evidence="2 10" id="KW-0963">Cytoplasm</keyword>
<gene>
    <name evidence="10 11" type="primary">plsX</name>
    <name evidence="11" type="ORF">QP018_12670</name>
</gene>
<dbReference type="GO" id="GO:0008654">
    <property type="term" value="P:phospholipid biosynthetic process"/>
    <property type="evidence" value="ECO:0007669"/>
    <property type="project" value="UniProtKB-KW"/>
</dbReference>
<dbReference type="GO" id="GO:0043811">
    <property type="term" value="F:phosphate:acyl-[acyl carrier protein] acyltransferase activity"/>
    <property type="evidence" value="ECO:0007669"/>
    <property type="project" value="UniProtKB-UniRule"/>
</dbReference>
<evidence type="ECO:0000313" key="11">
    <source>
        <dbReference type="EMBL" id="WIM79567.1"/>
    </source>
</evidence>
<dbReference type="NCBIfam" id="TIGR00182">
    <property type="entry name" value="plsX"/>
    <property type="match status" value="1"/>
</dbReference>
<protein>
    <recommendedName>
        <fullName evidence="8 10">Phosphate acyltransferase</fullName>
        <ecNumber evidence="8 10">2.3.1.274</ecNumber>
    </recommendedName>
    <alternativeName>
        <fullName evidence="10">Acyl-ACP phosphotransacylase</fullName>
    </alternativeName>
    <alternativeName>
        <fullName evidence="10">Acyl-[acyl-carrier-protein]--phosphate acyltransferase</fullName>
    </alternativeName>
    <alternativeName>
        <fullName evidence="10">Phosphate-acyl-ACP acyltransferase</fullName>
    </alternativeName>
</protein>
<comment type="subcellular location">
    <subcellularLocation>
        <location evidence="10">Cytoplasm</location>
    </subcellularLocation>
    <text evidence="10">Associated with the membrane possibly through PlsY.</text>
</comment>
<dbReference type="HAMAP" id="MF_00019">
    <property type="entry name" value="PlsX"/>
    <property type="match status" value="1"/>
</dbReference>
<organism evidence="11 12">
    <name type="scientific">Gallibacterium anatis</name>
    <dbReference type="NCBI Taxonomy" id="750"/>
    <lineage>
        <taxon>Bacteria</taxon>
        <taxon>Pseudomonadati</taxon>
        <taxon>Pseudomonadota</taxon>
        <taxon>Gammaproteobacteria</taxon>
        <taxon>Pasteurellales</taxon>
        <taxon>Pasteurellaceae</taxon>
        <taxon>Gallibacterium</taxon>
    </lineage>
</organism>
<evidence type="ECO:0000256" key="4">
    <source>
        <dbReference type="ARBA" id="ARBA00022679"/>
    </source>
</evidence>
<comment type="catalytic activity">
    <reaction evidence="1 10">
        <text>a fatty acyl-[ACP] + phosphate = an acyl phosphate + holo-[ACP]</text>
        <dbReference type="Rhea" id="RHEA:42292"/>
        <dbReference type="Rhea" id="RHEA-COMP:9685"/>
        <dbReference type="Rhea" id="RHEA-COMP:14125"/>
        <dbReference type="ChEBI" id="CHEBI:43474"/>
        <dbReference type="ChEBI" id="CHEBI:59918"/>
        <dbReference type="ChEBI" id="CHEBI:64479"/>
        <dbReference type="ChEBI" id="CHEBI:138651"/>
        <dbReference type="EC" id="2.3.1.274"/>
    </reaction>
</comment>
<evidence type="ECO:0000256" key="2">
    <source>
        <dbReference type="ARBA" id="ARBA00022490"/>
    </source>
</evidence>
<keyword evidence="3 10" id="KW-0444">Lipid biosynthesis</keyword>
<evidence type="ECO:0000256" key="3">
    <source>
        <dbReference type="ARBA" id="ARBA00022516"/>
    </source>
</evidence>
<dbReference type="SUPFAM" id="SSF53659">
    <property type="entry name" value="Isocitrate/Isopropylmalate dehydrogenase-like"/>
    <property type="match status" value="1"/>
</dbReference>
<dbReference type="Proteomes" id="UP001226750">
    <property type="component" value="Chromosome"/>
</dbReference>
<dbReference type="GO" id="GO:0005737">
    <property type="term" value="C:cytoplasm"/>
    <property type="evidence" value="ECO:0007669"/>
    <property type="project" value="UniProtKB-SubCell"/>
</dbReference>
<evidence type="ECO:0000256" key="7">
    <source>
        <dbReference type="ARBA" id="ARBA00023264"/>
    </source>
</evidence>
<name>A0AAX3XCJ4_9PAST</name>
<comment type="subunit">
    <text evidence="9 10">Homodimer. Probably interacts with PlsY.</text>
</comment>
<dbReference type="PANTHER" id="PTHR30100:SF1">
    <property type="entry name" value="PHOSPHATE ACYLTRANSFERASE"/>
    <property type="match status" value="1"/>
</dbReference>
<sequence length="338" mass="37280">MSLTIALDMMGGDFGPRITVPAAIQVLEKYPTLRFLFFGDHNAIQQYLPQIDKSLSQRIIVHHCDRQIFSDTAITQALRYSKGTSLRLAIEAVQKNSAVACVSAGNTGALMGLSKILIQPLPGIQRPALVSLLPTMNGLHSVMLDLGANIETNAEQLYQFARMGAIFAENMLDLVYPRVSLLNIGIEAIKGLPAIREAATLLEKDININYIGFIEGDQLLNHYADVIVSDGFNGNIALKTLEGTAKNIIQLLKQNQSTHPIWCTNWFKQILRHMLKEKYQQLQSFNPDKHSGASLLGLQSVIVKSHGSSNSNAFATAIEHAITQVNKNIPEKILNELR</sequence>
<dbReference type="GO" id="GO:0006633">
    <property type="term" value="P:fatty acid biosynthetic process"/>
    <property type="evidence" value="ECO:0007669"/>
    <property type="project" value="UniProtKB-UniRule"/>
</dbReference>
<evidence type="ECO:0000256" key="8">
    <source>
        <dbReference type="ARBA" id="ARBA00024069"/>
    </source>
</evidence>
<proteinExistence type="inferred from homology"/>
<evidence type="ECO:0000256" key="9">
    <source>
        <dbReference type="ARBA" id="ARBA00046608"/>
    </source>
</evidence>